<dbReference type="PANTHER" id="PTHR33121">
    <property type="entry name" value="CYCLIC DI-GMP PHOSPHODIESTERASE PDEF"/>
    <property type="match status" value="1"/>
</dbReference>
<dbReference type="AlphaFoldDB" id="A0A5S9PD70"/>
<proteinExistence type="predicted"/>
<feature type="domain" description="EAL" evidence="1">
    <location>
        <begin position="330"/>
        <end position="576"/>
    </location>
</feature>
<dbReference type="SMART" id="SM00267">
    <property type="entry name" value="GGDEF"/>
    <property type="match status" value="1"/>
</dbReference>
<dbReference type="InterPro" id="IPR001633">
    <property type="entry name" value="EAL_dom"/>
</dbReference>
<dbReference type="Gene3D" id="3.20.20.450">
    <property type="entry name" value="EAL domain"/>
    <property type="match status" value="1"/>
</dbReference>
<protein>
    <recommendedName>
        <fullName evidence="5">Signaling protein</fullName>
    </recommendedName>
</protein>
<keyword evidence="4" id="KW-1185">Reference proteome</keyword>
<feature type="domain" description="GGDEF" evidence="2">
    <location>
        <begin position="186"/>
        <end position="319"/>
    </location>
</feature>
<dbReference type="PROSITE" id="PS50883">
    <property type="entry name" value="EAL"/>
    <property type="match status" value="1"/>
</dbReference>
<dbReference type="InterPro" id="IPR050706">
    <property type="entry name" value="Cyclic-di-GMP_PDE-like"/>
</dbReference>
<evidence type="ECO:0000313" key="4">
    <source>
        <dbReference type="Proteomes" id="UP000433050"/>
    </source>
</evidence>
<dbReference type="Gene3D" id="3.30.450.20">
    <property type="entry name" value="PAS domain"/>
    <property type="match status" value="1"/>
</dbReference>
<evidence type="ECO:0000259" key="2">
    <source>
        <dbReference type="PROSITE" id="PS50887"/>
    </source>
</evidence>
<organism evidence="3 4">
    <name type="scientific">Starkeya nomas</name>
    <dbReference type="NCBI Taxonomy" id="2666134"/>
    <lineage>
        <taxon>Bacteria</taxon>
        <taxon>Pseudomonadati</taxon>
        <taxon>Pseudomonadota</taxon>
        <taxon>Alphaproteobacteria</taxon>
        <taxon>Hyphomicrobiales</taxon>
        <taxon>Xanthobacteraceae</taxon>
        <taxon>Starkeya</taxon>
    </lineage>
</organism>
<dbReference type="InterPro" id="IPR029787">
    <property type="entry name" value="Nucleotide_cyclase"/>
</dbReference>
<dbReference type="PROSITE" id="PS50887">
    <property type="entry name" value="GGDEF"/>
    <property type="match status" value="1"/>
</dbReference>
<sequence>MPGHEGSDDFDPETELPPEAVAGVARTFGAAAYRWTPDDDLVRWSAASEAVLGRERLPLARRGADYARLIEPGSGLSRLEAALAAKETSADTDAFPGNEEGARFFQTVYCLASPSGSDRRCLWVEDRGVVYFDPAGRVRRVEGFVRRLSAGCPGRLATGSIEPRTDRQRLAGLIEERLAQAYREGGEFGFMLVGVDHLGDLNDAYGFLVADEVIDVIWLRLRAQLAEGEEIARFSGSKFGLVLHARPGEDFLASARRFVAAVNLASPRTSAGAVAASVSAGGLIAPRQGRSVPEIFSHAQDTLQRARSVAQGSLELYSPSFDRAAERLANVRFADEIVGALSHDRVSLAFQPIAHGVTREIAFHECLVRITGRDGRVFDGGTVIPTADRFGLTRLVDCRALALALAALQADPELRLSVNVSPGSIHDAAWVQILEEGALAGLGARLIVEITESASIPDIEAMRARVAWLRAHGCKVAMDDFGVGYTSFRNLRNLHVDMLKIDGSFICTMMQSEDDRSFVRVLLDLAGQLGIETVAEWVLDEETGRQLVDWGCTYLQGQLIGLPTDDPAVPDGTPGS</sequence>
<dbReference type="InterPro" id="IPR043128">
    <property type="entry name" value="Rev_trsase/Diguanyl_cyclase"/>
</dbReference>
<dbReference type="Pfam" id="PF00990">
    <property type="entry name" value="GGDEF"/>
    <property type="match status" value="1"/>
</dbReference>
<dbReference type="Gene3D" id="3.30.70.270">
    <property type="match status" value="1"/>
</dbReference>
<dbReference type="Proteomes" id="UP000433050">
    <property type="component" value="Unassembled WGS sequence"/>
</dbReference>
<dbReference type="SUPFAM" id="SSF141868">
    <property type="entry name" value="EAL domain-like"/>
    <property type="match status" value="1"/>
</dbReference>
<dbReference type="Pfam" id="PF00563">
    <property type="entry name" value="EAL"/>
    <property type="match status" value="1"/>
</dbReference>
<dbReference type="SMART" id="SM00052">
    <property type="entry name" value="EAL"/>
    <property type="match status" value="1"/>
</dbReference>
<dbReference type="NCBIfam" id="TIGR00254">
    <property type="entry name" value="GGDEF"/>
    <property type="match status" value="1"/>
</dbReference>
<dbReference type="RefSeq" id="WP_159599527.1">
    <property type="nucleotide sequence ID" value="NZ_CACSAS010000001.1"/>
</dbReference>
<dbReference type="InterPro" id="IPR035919">
    <property type="entry name" value="EAL_sf"/>
</dbReference>
<dbReference type="InterPro" id="IPR000160">
    <property type="entry name" value="GGDEF_dom"/>
</dbReference>
<gene>
    <name evidence="3" type="ORF">STARVERO_02801</name>
</gene>
<dbReference type="EMBL" id="CACSAS010000001">
    <property type="protein sequence ID" value="CAA0101768.1"/>
    <property type="molecule type" value="Genomic_DNA"/>
</dbReference>
<dbReference type="GO" id="GO:0071111">
    <property type="term" value="F:cyclic-guanylate-specific phosphodiesterase activity"/>
    <property type="evidence" value="ECO:0007669"/>
    <property type="project" value="InterPro"/>
</dbReference>
<dbReference type="SUPFAM" id="SSF55073">
    <property type="entry name" value="Nucleotide cyclase"/>
    <property type="match status" value="1"/>
</dbReference>
<dbReference type="PANTHER" id="PTHR33121:SF79">
    <property type="entry name" value="CYCLIC DI-GMP PHOSPHODIESTERASE PDED-RELATED"/>
    <property type="match status" value="1"/>
</dbReference>
<reference evidence="3 4" key="1">
    <citation type="submission" date="2019-12" db="EMBL/GenBank/DDBJ databases">
        <authorList>
            <person name="Reyes-Prieto M."/>
        </authorList>
    </citation>
    <scope>NUCLEOTIDE SEQUENCE [LARGE SCALE GENOMIC DNA]</scope>
    <source>
        <strain evidence="3">HF14-78462</strain>
    </source>
</reference>
<evidence type="ECO:0008006" key="5">
    <source>
        <dbReference type="Google" id="ProtNLM"/>
    </source>
</evidence>
<name>A0A5S9PD70_9HYPH</name>
<dbReference type="CDD" id="cd01948">
    <property type="entry name" value="EAL"/>
    <property type="match status" value="1"/>
</dbReference>
<evidence type="ECO:0000313" key="3">
    <source>
        <dbReference type="EMBL" id="CAA0101768.1"/>
    </source>
</evidence>
<accession>A0A5S9PD70</accession>
<evidence type="ECO:0000259" key="1">
    <source>
        <dbReference type="PROSITE" id="PS50883"/>
    </source>
</evidence>